<evidence type="ECO:0000313" key="3">
    <source>
        <dbReference type="Proteomes" id="UP001295684"/>
    </source>
</evidence>
<dbReference type="InterPro" id="IPR012336">
    <property type="entry name" value="Thioredoxin-like_fold"/>
</dbReference>
<dbReference type="GO" id="GO:0005634">
    <property type="term" value="C:nucleus"/>
    <property type="evidence" value="ECO:0007669"/>
    <property type="project" value="TreeGrafter"/>
</dbReference>
<evidence type="ECO:0000313" key="2">
    <source>
        <dbReference type="EMBL" id="CAI2383307.1"/>
    </source>
</evidence>
<dbReference type="SUPFAM" id="SSF52833">
    <property type="entry name" value="Thioredoxin-like"/>
    <property type="match status" value="1"/>
</dbReference>
<protein>
    <recommendedName>
        <fullName evidence="1">Thioredoxin-like fold domain-containing protein</fullName>
    </recommendedName>
</protein>
<keyword evidence="3" id="KW-1185">Reference proteome</keyword>
<proteinExistence type="predicted"/>
<dbReference type="PANTHER" id="PTHR46472:SF1">
    <property type="entry name" value="NUCLEOREDOXIN"/>
    <property type="match status" value="1"/>
</dbReference>
<dbReference type="Gene3D" id="3.40.30.10">
    <property type="entry name" value="Glutaredoxin"/>
    <property type="match status" value="1"/>
</dbReference>
<dbReference type="GO" id="GO:0031397">
    <property type="term" value="P:negative regulation of protein ubiquitination"/>
    <property type="evidence" value="ECO:0007669"/>
    <property type="project" value="TreeGrafter"/>
</dbReference>
<sequence>MIDETLGTEFVSNNEEEPVVLLQKIEINKIALLFSAGWCPPSEKFIEKLTEFYNEVNKESKKFEIIYVSADRDQEQFNEHFAKMPWVAIPFDDTERIERLEDLCEPEMIPKLCFLTRNASEVTVDNAREIIEKAEDFAQAMEELGLN</sequence>
<dbReference type="EMBL" id="CAMPGE010025565">
    <property type="protein sequence ID" value="CAI2383307.1"/>
    <property type="molecule type" value="Genomic_DNA"/>
</dbReference>
<comment type="caution">
    <text evidence="2">The sequence shown here is derived from an EMBL/GenBank/DDBJ whole genome shotgun (WGS) entry which is preliminary data.</text>
</comment>
<feature type="domain" description="Thioredoxin-like fold" evidence="1">
    <location>
        <begin position="30"/>
        <end position="117"/>
    </location>
</feature>
<dbReference type="Pfam" id="PF13905">
    <property type="entry name" value="Thioredoxin_8"/>
    <property type="match status" value="1"/>
</dbReference>
<dbReference type="PANTHER" id="PTHR46472">
    <property type="entry name" value="NUCLEOREDOXIN"/>
    <property type="match status" value="1"/>
</dbReference>
<dbReference type="GO" id="GO:0004791">
    <property type="term" value="F:thioredoxin-disulfide reductase (NADPH) activity"/>
    <property type="evidence" value="ECO:0007669"/>
    <property type="project" value="TreeGrafter"/>
</dbReference>
<gene>
    <name evidence="2" type="ORF">ECRASSUSDP1_LOCUS24804</name>
</gene>
<dbReference type="GO" id="GO:0030178">
    <property type="term" value="P:negative regulation of Wnt signaling pathway"/>
    <property type="evidence" value="ECO:0007669"/>
    <property type="project" value="TreeGrafter"/>
</dbReference>
<organism evidence="2 3">
    <name type="scientific">Euplotes crassus</name>
    <dbReference type="NCBI Taxonomy" id="5936"/>
    <lineage>
        <taxon>Eukaryota</taxon>
        <taxon>Sar</taxon>
        <taxon>Alveolata</taxon>
        <taxon>Ciliophora</taxon>
        <taxon>Intramacronucleata</taxon>
        <taxon>Spirotrichea</taxon>
        <taxon>Hypotrichia</taxon>
        <taxon>Euplotida</taxon>
        <taxon>Euplotidae</taxon>
        <taxon>Moneuplotes</taxon>
    </lineage>
</organism>
<evidence type="ECO:0000259" key="1">
    <source>
        <dbReference type="Pfam" id="PF13905"/>
    </source>
</evidence>
<accession>A0AAD1Y298</accession>
<dbReference type="AlphaFoldDB" id="A0AAD1Y298"/>
<dbReference type="Proteomes" id="UP001295684">
    <property type="component" value="Unassembled WGS sequence"/>
</dbReference>
<dbReference type="InterPro" id="IPR036249">
    <property type="entry name" value="Thioredoxin-like_sf"/>
</dbReference>
<name>A0AAD1Y298_EUPCR</name>
<reference evidence="2" key="1">
    <citation type="submission" date="2023-07" db="EMBL/GenBank/DDBJ databases">
        <authorList>
            <consortium name="AG Swart"/>
            <person name="Singh M."/>
            <person name="Singh A."/>
            <person name="Seah K."/>
            <person name="Emmerich C."/>
        </authorList>
    </citation>
    <scope>NUCLEOTIDE SEQUENCE</scope>
    <source>
        <strain evidence="2">DP1</strain>
    </source>
</reference>